<dbReference type="OrthoDB" id="2468779at2759"/>
<accession>A0A397TYE9</accession>
<sequence>MLQATPLFGATRVLLQITPHGAARVLLQVTPYGAARVLLQVTPYGATRVIRNNFAPGYYIILKIPTHSNLKLEYNPGCSGVCCSINNPIDIIGNNSRFSVYT</sequence>
<dbReference type="Proteomes" id="UP000266673">
    <property type="component" value="Unassembled WGS sequence"/>
</dbReference>
<keyword evidence="2" id="KW-1185">Reference proteome</keyword>
<proteinExistence type="predicted"/>
<dbReference type="EMBL" id="QKWP01002534">
    <property type="protein sequence ID" value="RIB02974.1"/>
    <property type="molecule type" value="Genomic_DNA"/>
</dbReference>
<gene>
    <name evidence="1" type="ORF">C2G38_2049644</name>
</gene>
<reference evidence="1 2" key="1">
    <citation type="submission" date="2018-06" db="EMBL/GenBank/DDBJ databases">
        <title>Comparative genomics reveals the genomic features of Rhizophagus irregularis, R. cerebriforme, R. diaphanum and Gigaspora rosea, and their symbiotic lifestyle signature.</title>
        <authorList>
            <person name="Morin E."/>
            <person name="San Clemente H."/>
            <person name="Chen E.C.H."/>
            <person name="De La Providencia I."/>
            <person name="Hainaut M."/>
            <person name="Kuo A."/>
            <person name="Kohler A."/>
            <person name="Murat C."/>
            <person name="Tang N."/>
            <person name="Roy S."/>
            <person name="Loubradou J."/>
            <person name="Henrissat B."/>
            <person name="Grigoriev I.V."/>
            <person name="Corradi N."/>
            <person name="Roux C."/>
            <person name="Martin F.M."/>
        </authorList>
    </citation>
    <scope>NUCLEOTIDE SEQUENCE [LARGE SCALE GENOMIC DNA]</scope>
    <source>
        <strain evidence="1 2">DAOM 194757</strain>
    </source>
</reference>
<evidence type="ECO:0000313" key="2">
    <source>
        <dbReference type="Proteomes" id="UP000266673"/>
    </source>
</evidence>
<protein>
    <submittedName>
        <fullName evidence="1">Uncharacterized protein</fullName>
    </submittedName>
</protein>
<comment type="caution">
    <text evidence="1">The sequence shown here is derived from an EMBL/GenBank/DDBJ whole genome shotgun (WGS) entry which is preliminary data.</text>
</comment>
<organism evidence="1 2">
    <name type="scientific">Gigaspora rosea</name>
    <dbReference type="NCBI Taxonomy" id="44941"/>
    <lineage>
        <taxon>Eukaryota</taxon>
        <taxon>Fungi</taxon>
        <taxon>Fungi incertae sedis</taxon>
        <taxon>Mucoromycota</taxon>
        <taxon>Glomeromycotina</taxon>
        <taxon>Glomeromycetes</taxon>
        <taxon>Diversisporales</taxon>
        <taxon>Gigasporaceae</taxon>
        <taxon>Gigaspora</taxon>
    </lineage>
</organism>
<name>A0A397TYE9_9GLOM</name>
<dbReference type="AlphaFoldDB" id="A0A397TYE9"/>
<evidence type="ECO:0000313" key="1">
    <source>
        <dbReference type="EMBL" id="RIB02974.1"/>
    </source>
</evidence>